<dbReference type="EMBL" id="JACXSI010000001">
    <property type="protein sequence ID" value="MBD3106772.1"/>
    <property type="molecule type" value="Genomic_DNA"/>
</dbReference>
<evidence type="ECO:0000313" key="8">
    <source>
        <dbReference type="Proteomes" id="UP000602076"/>
    </source>
</evidence>
<dbReference type="InterPro" id="IPR007373">
    <property type="entry name" value="Thiamin_PyroPKinase_B1-bd"/>
</dbReference>
<evidence type="ECO:0000256" key="5">
    <source>
        <dbReference type="NCBIfam" id="TIGR01378"/>
    </source>
</evidence>
<organism evidence="7 8">
    <name type="scientific">Peribacillus faecalis</name>
    <dbReference type="NCBI Taxonomy" id="2772559"/>
    <lineage>
        <taxon>Bacteria</taxon>
        <taxon>Bacillati</taxon>
        <taxon>Bacillota</taxon>
        <taxon>Bacilli</taxon>
        <taxon>Bacillales</taxon>
        <taxon>Bacillaceae</taxon>
        <taxon>Peribacillus</taxon>
    </lineage>
</organism>
<reference evidence="7" key="1">
    <citation type="submission" date="2020-09" db="EMBL/GenBank/DDBJ databases">
        <title>Bacillus faecalis sp. nov., a moderately halophilic bacterium isolated from cow faeces.</title>
        <authorList>
            <person name="Jiang L."/>
            <person name="Lee J."/>
        </authorList>
    </citation>
    <scope>NUCLEOTIDE SEQUENCE</scope>
    <source>
        <strain evidence="7">AGMB 02131</strain>
    </source>
</reference>
<dbReference type="SMART" id="SM00983">
    <property type="entry name" value="TPK_B1_binding"/>
    <property type="match status" value="1"/>
</dbReference>
<keyword evidence="1 7" id="KW-0808">Transferase</keyword>
<dbReference type="PANTHER" id="PTHR41299">
    <property type="entry name" value="THIAMINE PYROPHOSPHOKINASE"/>
    <property type="match status" value="1"/>
</dbReference>
<evidence type="ECO:0000256" key="1">
    <source>
        <dbReference type="ARBA" id="ARBA00022679"/>
    </source>
</evidence>
<dbReference type="InterPro" id="IPR007371">
    <property type="entry name" value="TPK_catalytic"/>
</dbReference>
<dbReference type="Pfam" id="PF04263">
    <property type="entry name" value="TPK_catalytic"/>
    <property type="match status" value="1"/>
</dbReference>
<dbReference type="GO" id="GO:0006772">
    <property type="term" value="P:thiamine metabolic process"/>
    <property type="evidence" value="ECO:0007669"/>
    <property type="project" value="UniProtKB-UniRule"/>
</dbReference>
<dbReference type="Pfam" id="PF04265">
    <property type="entry name" value="TPK_B1_binding"/>
    <property type="match status" value="1"/>
</dbReference>
<feature type="domain" description="Thiamin pyrophosphokinase thiamin-binding" evidence="6">
    <location>
        <begin position="141"/>
        <end position="207"/>
    </location>
</feature>
<dbReference type="GO" id="GO:0005524">
    <property type="term" value="F:ATP binding"/>
    <property type="evidence" value="ECO:0007669"/>
    <property type="project" value="UniProtKB-KW"/>
</dbReference>
<dbReference type="InterPro" id="IPR053149">
    <property type="entry name" value="TPK"/>
</dbReference>
<dbReference type="GO" id="GO:0030975">
    <property type="term" value="F:thiamine binding"/>
    <property type="evidence" value="ECO:0007669"/>
    <property type="project" value="InterPro"/>
</dbReference>
<dbReference type="SUPFAM" id="SSF63862">
    <property type="entry name" value="Thiamin pyrophosphokinase, substrate-binding domain"/>
    <property type="match status" value="1"/>
</dbReference>
<keyword evidence="3" id="KW-0418">Kinase</keyword>
<evidence type="ECO:0000256" key="3">
    <source>
        <dbReference type="ARBA" id="ARBA00022777"/>
    </source>
</evidence>
<gene>
    <name evidence="7" type="ORF">IEO70_00080</name>
</gene>
<dbReference type="Gene3D" id="3.40.50.10240">
    <property type="entry name" value="Thiamin pyrophosphokinase, catalytic domain"/>
    <property type="match status" value="1"/>
</dbReference>
<proteinExistence type="predicted"/>
<dbReference type="EC" id="2.7.6.2" evidence="5"/>
<dbReference type="GO" id="GO:0016301">
    <property type="term" value="F:kinase activity"/>
    <property type="evidence" value="ECO:0007669"/>
    <property type="project" value="UniProtKB-KW"/>
</dbReference>
<dbReference type="AlphaFoldDB" id="A0A927CRX4"/>
<keyword evidence="8" id="KW-1185">Reference proteome</keyword>
<evidence type="ECO:0000256" key="2">
    <source>
        <dbReference type="ARBA" id="ARBA00022741"/>
    </source>
</evidence>
<dbReference type="InterPro" id="IPR036759">
    <property type="entry name" value="TPK_catalytic_sf"/>
</dbReference>
<name>A0A927CRX4_9BACI</name>
<comment type="caution">
    <text evidence="7">The sequence shown here is derived from an EMBL/GenBank/DDBJ whole genome shotgun (WGS) entry which is preliminary data.</text>
</comment>
<evidence type="ECO:0000256" key="4">
    <source>
        <dbReference type="ARBA" id="ARBA00022840"/>
    </source>
</evidence>
<keyword evidence="4" id="KW-0067">ATP-binding</keyword>
<dbReference type="SUPFAM" id="SSF63999">
    <property type="entry name" value="Thiamin pyrophosphokinase, catalytic domain"/>
    <property type="match status" value="1"/>
</dbReference>
<keyword evidence="2" id="KW-0547">Nucleotide-binding</keyword>
<accession>A0A927CRX4</accession>
<dbReference type="GO" id="GO:0009229">
    <property type="term" value="P:thiamine diphosphate biosynthetic process"/>
    <property type="evidence" value="ECO:0007669"/>
    <property type="project" value="InterPro"/>
</dbReference>
<dbReference type="InterPro" id="IPR006282">
    <property type="entry name" value="Thi_PPkinase"/>
</dbReference>
<dbReference type="CDD" id="cd07995">
    <property type="entry name" value="TPK"/>
    <property type="match status" value="1"/>
</dbReference>
<dbReference type="InterPro" id="IPR036371">
    <property type="entry name" value="TPK_B1-bd_sf"/>
</dbReference>
<protein>
    <recommendedName>
        <fullName evidence="5">Thiamine diphosphokinase</fullName>
        <ecNumber evidence="5">2.7.6.2</ecNumber>
    </recommendedName>
</protein>
<dbReference type="GO" id="GO:0004788">
    <property type="term" value="F:thiamine diphosphokinase activity"/>
    <property type="evidence" value="ECO:0007669"/>
    <property type="project" value="UniProtKB-UniRule"/>
</dbReference>
<dbReference type="PANTHER" id="PTHR41299:SF1">
    <property type="entry name" value="THIAMINE PYROPHOSPHOKINASE"/>
    <property type="match status" value="1"/>
</dbReference>
<sequence length="213" mass="24133">MKDIYIMAGGPREHVPDVSTLHKREIWVGVDKGIGTLLEQGIMPNIVFGDFDSIDAKYLKFIQNVEKFEYPSEKDDTDLGLALEWALKQEPEIIRIFGNTGGRMDHTLAGVQLLLQDKLLRSQTTVQIEDESNLLTAFLPGDYTIARLDRFKYVSFFSMTPIVSDLTLHGFKYPLINKELRLGDTLCVSNELILESGHFSFTDGILLMVRSMD</sequence>
<dbReference type="Proteomes" id="UP000602076">
    <property type="component" value="Unassembled WGS sequence"/>
</dbReference>
<dbReference type="NCBIfam" id="TIGR01378">
    <property type="entry name" value="thi_PPkinase"/>
    <property type="match status" value="1"/>
</dbReference>
<evidence type="ECO:0000259" key="6">
    <source>
        <dbReference type="SMART" id="SM00983"/>
    </source>
</evidence>
<evidence type="ECO:0000313" key="7">
    <source>
        <dbReference type="EMBL" id="MBD3106772.1"/>
    </source>
</evidence>
<dbReference type="RefSeq" id="WP_190996321.1">
    <property type="nucleotide sequence ID" value="NZ_JACXSI010000001.1"/>
</dbReference>